<comment type="similarity">
    <text evidence="1 11">Belongs to the carbohydrate kinase PfkB family.</text>
</comment>
<evidence type="ECO:0000256" key="11">
    <source>
        <dbReference type="RuleBase" id="RU369061"/>
    </source>
</evidence>
<evidence type="ECO:0000256" key="3">
    <source>
        <dbReference type="ARBA" id="ARBA00013596"/>
    </source>
</evidence>
<dbReference type="NCBIfam" id="TIGR03828">
    <property type="entry name" value="pfkB"/>
    <property type="match status" value="1"/>
</dbReference>
<accession>A0A5A7S9H0</accession>
<keyword evidence="7 11" id="KW-0067">ATP-binding</keyword>
<dbReference type="GO" id="GO:0008662">
    <property type="term" value="F:1-phosphofructokinase activity"/>
    <property type="evidence" value="ECO:0007669"/>
    <property type="project" value="UniProtKB-UniRule"/>
</dbReference>
<evidence type="ECO:0000256" key="4">
    <source>
        <dbReference type="ARBA" id="ARBA00022679"/>
    </source>
</evidence>
<gene>
    <name evidence="13" type="primary">pfkB</name>
    <name evidence="13" type="ORF">FOY51_16020</name>
</gene>
<name>A0A5A7S9H0_9NOCA</name>
<evidence type="ECO:0000313" key="14">
    <source>
        <dbReference type="Proteomes" id="UP000322244"/>
    </source>
</evidence>
<evidence type="ECO:0000259" key="12">
    <source>
        <dbReference type="Pfam" id="PF00294"/>
    </source>
</evidence>
<evidence type="ECO:0000256" key="2">
    <source>
        <dbReference type="ARBA" id="ARBA00012131"/>
    </source>
</evidence>
<dbReference type="AlphaFoldDB" id="A0A5A7S9H0"/>
<dbReference type="GO" id="GO:0005524">
    <property type="term" value="F:ATP binding"/>
    <property type="evidence" value="ECO:0007669"/>
    <property type="project" value="UniProtKB-UniRule"/>
</dbReference>
<comment type="caution">
    <text evidence="13">The sequence shown here is derived from an EMBL/GenBank/DDBJ whole genome shotgun (WGS) entry which is preliminary data.</text>
</comment>
<keyword evidence="5 11" id="KW-0547">Nucleotide-binding</keyword>
<dbReference type="CDD" id="cd01164">
    <property type="entry name" value="FruK_PfkB_like"/>
    <property type="match status" value="1"/>
</dbReference>
<evidence type="ECO:0000256" key="7">
    <source>
        <dbReference type="ARBA" id="ARBA00022840"/>
    </source>
</evidence>
<keyword evidence="4 10" id="KW-0808">Transferase</keyword>
<protein>
    <recommendedName>
        <fullName evidence="3 11">1-phosphofructokinase</fullName>
        <shortName evidence="11">Fru1PK</shortName>
        <ecNumber evidence="2 11">2.7.1.56</ecNumber>
    </recommendedName>
    <alternativeName>
        <fullName evidence="8 11">Fructose 1-phosphate kinase</fullName>
    </alternativeName>
</protein>
<comment type="catalytic activity">
    <reaction evidence="9 11">
        <text>beta-D-fructose 1-phosphate + ATP = beta-D-fructose 1,6-bisphosphate + ADP + H(+)</text>
        <dbReference type="Rhea" id="RHEA:14213"/>
        <dbReference type="ChEBI" id="CHEBI:15378"/>
        <dbReference type="ChEBI" id="CHEBI:30616"/>
        <dbReference type="ChEBI" id="CHEBI:32966"/>
        <dbReference type="ChEBI" id="CHEBI:138881"/>
        <dbReference type="ChEBI" id="CHEBI:456216"/>
        <dbReference type="EC" id="2.7.1.56"/>
    </reaction>
</comment>
<evidence type="ECO:0000256" key="10">
    <source>
        <dbReference type="PIRNR" id="PIRNR000535"/>
    </source>
</evidence>
<dbReference type="EC" id="2.7.1.56" evidence="2 11"/>
<keyword evidence="6 11" id="KW-0418">Kinase</keyword>
<dbReference type="Gene3D" id="3.40.1190.20">
    <property type="match status" value="1"/>
</dbReference>
<comment type="function">
    <text evidence="11">Catalyzes the ATP-dependent phosphorylation of fructose-l-phosphate to fructose-l,6-bisphosphate.</text>
</comment>
<dbReference type="PANTHER" id="PTHR46566:SF5">
    <property type="entry name" value="1-PHOSPHOFRUCTOKINASE"/>
    <property type="match status" value="1"/>
</dbReference>
<dbReference type="PANTHER" id="PTHR46566">
    <property type="entry name" value="1-PHOSPHOFRUCTOKINASE-RELATED"/>
    <property type="match status" value="1"/>
</dbReference>
<dbReference type="InterPro" id="IPR011611">
    <property type="entry name" value="PfkB_dom"/>
</dbReference>
<dbReference type="PIRSF" id="PIRSF000535">
    <property type="entry name" value="1PFK/6PFK/LacC"/>
    <property type="match status" value="1"/>
</dbReference>
<proteinExistence type="inferred from homology"/>
<dbReference type="InterPro" id="IPR002173">
    <property type="entry name" value="Carboh/pur_kinase_PfkB_CS"/>
</dbReference>
<dbReference type="RefSeq" id="WP_149431262.1">
    <property type="nucleotide sequence ID" value="NZ_VLNY01000007.1"/>
</dbReference>
<dbReference type="Pfam" id="PF00294">
    <property type="entry name" value="PfkB"/>
    <property type="match status" value="1"/>
</dbReference>
<evidence type="ECO:0000313" key="13">
    <source>
        <dbReference type="EMBL" id="KAA0021899.1"/>
    </source>
</evidence>
<dbReference type="GO" id="GO:0005829">
    <property type="term" value="C:cytosol"/>
    <property type="evidence" value="ECO:0007669"/>
    <property type="project" value="TreeGrafter"/>
</dbReference>
<dbReference type="SUPFAM" id="SSF53613">
    <property type="entry name" value="Ribokinase-like"/>
    <property type="match status" value="1"/>
</dbReference>
<dbReference type="PROSITE" id="PS00584">
    <property type="entry name" value="PFKB_KINASES_2"/>
    <property type="match status" value="1"/>
</dbReference>
<dbReference type="EMBL" id="VLNY01000007">
    <property type="protein sequence ID" value="KAA0021899.1"/>
    <property type="molecule type" value="Genomic_DNA"/>
</dbReference>
<dbReference type="NCBIfam" id="TIGR03168">
    <property type="entry name" value="1-PFK"/>
    <property type="match status" value="1"/>
</dbReference>
<dbReference type="InterPro" id="IPR022463">
    <property type="entry name" value="1-PFruKinase"/>
</dbReference>
<dbReference type="OrthoDB" id="9801219at2"/>
<dbReference type="InterPro" id="IPR029056">
    <property type="entry name" value="Ribokinase-like"/>
</dbReference>
<evidence type="ECO:0000256" key="5">
    <source>
        <dbReference type="ARBA" id="ARBA00022741"/>
    </source>
</evidence>
<sequence length="330" mass="33834">MIITLTANPSIDRTVALAEPLERGAVHRTQAATSDPGGKGVNVARVVANAGASTIALLPGNEDDPLLKALREIGIGHRTVPSPGTARINLTITEPDGTTTKINQAGTPLPHDVRARLAQHLHQLGAGAAWVVLAGSLPPGVPDDWYADLIRSLRDLSVRVAVDTSDDPLRALALRLDDSAPHLMKPNAEELAQLTGFDAELLEQSAAQGDPTLAATASRVLIDKGVEAVLATLGAAGAVLVTRTGAWYATPPPIVPRSTVGAGDSSLAGYLLAHLEGADPPGCLRRAVAYGAAAAALPGTALPAPRHLNLDAVTVTALASDPQSKEASNV</sequence>
<organism evidence="13 14">
    <name type="scientific">Antrihabitans cavernicola</name>
    <dbReference type="NCBI Taxonomy" id="2495913"/>
    <lineage>
        <taxon>Bacteria</taxon>
        <taxon>Bacillati</taxon>
        <taxon>Actinomycetota</taxon>
        <taxon>Actinomycetes</taxon>
        <taxon>Mycobacteriales</taxon>
        <taxon>Nocardiaceae</taxon>
        <taxon>Antrihabitans</taxon>
    </lineage>
</organism>
<reference evidence="13 14" key="1">
    <citation type="submission" date="2019-07" db="EMBL/GenBank/DDBJ databases">
        <title>Rhodococcus cavernicolus sp. nov., isolated from a cave.</title>
        <authorList>
            <person name="Lee S.D."/>
        </authorList>
    </citation>
    <scope>NUCLEOTIDE SEQUENCE [LARGE SCALE GENOMIC DNA]</scope>
    <source>
        <strain evidence="13 14">C1-24</strain>
    </source>
</reference>
<evidence type="ECO:0000256" key="6">
    <source>
        <dbReference type="ARBA" id="ARBA00022777"/>
    </source>
</evidence>
<feature type="domain" description="Carbohydrate kinase PfkB" evidence="12">
    <location>
        <begin position="8"/>
        <end position="305"/>
    </location>
</feature>
<dbReference type="InterPro" id="IPR017583">
    <property type="entry name" value="Tagatose/fructose_Pkinase"/>
</dbReference>
<evidence type="ECO:0000256" key="9">
    <source>
        <dbReference type="ARBA" id="ARBA00047745"/>
    </source>
</evidence>
<evidence type="ECO:0000256" key="8">
    <source>
        <dbReference type="ARBA" id="ARBA00032802"/>
    </source>
</evidence>
<keyword evidence="14" id="KW-1185">Reference proteome</keyword>
<dbReference type="Proteomes" id="UP000322244">
    <property type="component" value="Unassembled WGS sequence"/>
</dbReference>
<evidence type="ECO:0000256" key="1">
    <source>
        <dbReference type="ARBA" id="ARBA00010688"/>
    </source>
</evidence>